<dbReference type="Pfam" id="PF01613">
    <property type="entry name" value="Flavin_Reduct"/>
    <property type="match status" value="1"/>
</dbReference>
<dbReference type="OrthoDB" id="9792858at2"/>
<keyword evidence="5" id="KW-1185">Reference proteome</keyword>
<keyword evidence="4" id="KW-0503">Monooxygenase</keyword>
<evidence type="ECO:0000259" key="3">
    <source>
        <dbReference type="SMART" id="SM00903"/>
    </source>
</evidence>
<dbReference type="GO" id="GO:0004497">
    <property type="term" value="F:monooxygenase activity"/>
    <property type="evidence" value="ECO:0007669"/>
    <property type="project" value="UniProtKB-KW"/>
</dbReference>
<gene>
    <name evidence="4" type="ORF">Kalk_07835</name>
</gene>
<proteinExistence type="inferred from homology"/>
<protein>
    <submittedName>
        <fullName evidence="4">Nitrilotriacetate monooxygenase</fullName>
    </submittedName>
</protein>
<organism evidence="4 5">
    <name type="scientific">Ketobacter alkanivorans</name>
    <dbReference type="NCBI Taxonomy" id="1917421"/>
    <lineage>
        <taxon>Bacteria</taxon>
        <taxon>Pseudomonadati</taxon>
        <taxon>Pseudomonadota</taxon>
        <taxon>Gammaproteobacteria</taxon>
        <taxon>Pseudomonadales</taxon>
        <taxon>Ketobacteraceae</taxon>
        <taxon>Ketobacter</taxon>
    </lineage>
</organism>
<dbReference type="RefSeq" id="WP_101893665.1">
    <property type="nucleotide sequence ID" value="NZ_CP022684.1"/>
</dbReference>
<feature type="domain" description="Flavin reductase like" evidence="3">
    <location>
        <begin position="13"/>
        <end position="156"/>
    </location>
</feature>
<comment type="similarity">
    <text evidence="1">Belongs to the non-flavoprotein flavin reductase family.</text>
</comment>
<dbReference type="SMART" id="SM00903">
    <property type="entry name" value="Flavin_Reduct"/>
    <property type="match status" value="1"/>
</dbReference>
<dbReference type="InterPro" id="IPR050268">
    <property type="entry name" value="NADH-dep_flavin_reductase"/>
</dbReference>
<evidence type="ECO:0000313" key="4">
    <source>
        <dbReference type="EMBL" id="AUM12329.1"/>
    </source>
</evidence>
<evidence type="ECO:0000256" key="1">
    <source>
        <dbReference type="ARBA" id="ARBA00008898"/>
    </source>
</evidence>
<dbReference type="InterPro" id="IPR012349">
    <property type="entry name" value="Split_barrel_FMN-bd"/>
</dbReference>
<dbReference type="PANTHER" id="PTHR30466">
    <property type="entry name" value="FLAVIN REDUCTASE"/>
    <property type="match status" value="1"/>
</dbReference>
<name>A0A2K9LJ00_9GAMM</name>
<reference evidence="5" key="1">
    <citation type="submission" date="2017-08" db="EMBL/GenBank/DDBJ databases">
        <title>Direct submision.</title>
        <authorList>
            <person name="Kim S.-J."/>
            <person name="Rhee S.-K."/>
        </authorList>
    </citation>
    <scope>NUCLEOTIDE SEQUENCE [LARGE SCALE GENOMIC DNA]</scope>
    <source>
        <strain evidence="5">GI5</strain>
    </source>
</reference>
<dbReference type="KEGG" id="kak:Kalk_07835"/>
<keyword evidence="2" id="KW-0560">Oxidoreductase</keyword>
<dbReference type="AlphaFoldDB" id="A0A2K9LJ00"/>
<dbReference type="Proteomes" id="UP000235116">
    <property type="component" value="Chromosome"/>
</dbReference>
<evidence type="ECO:0000313" key="5">
    <source>
        <dbReference type="Proteomes" id="UP000235116"/>
    </source>
</evidence>
<dbReference type="EMBL" id="CP022684">
    <property type="protein sequence ID" value="AUM12329.1"/>
    <property type="molecule type" value="Genomic_DNA"/>
</dbReference>
<dbReference type="Gene3D" id="2.30.110.10">
    <property type="entry name" value="Electron Transport, Fmn-binding Protein, Chain A"/>
    <property type="match status" value="1"/>
</dbReference>
<accession>A0A2K9LJ00</accession>
<dbReference type="GO" id="GO:0042602">
    <property type="term" value="F:riboflavin reductase (NADPH) activity"/>
    <property type="evidence" value="ECO:0007669"/>
    <property type="project" value="TreeGrafter"/>
</dbReference>
<dbReference type="PANTHER" id="PTHR30466:SF11">
    <property type="entry name" value="FLAVIN-DEPENDENT MONOOXYGENASE, REDUCTASE SUBUNIT HSAB"/>
    <property type="match status" value="1"/>
</dbReference>
<dbReference type="GO" id="GO:0010181">
    <property type="term" value="F:FMN binding"/>
    <property type="evidence" value="ECO:0007669"/>
    <property type="project" value="InterPro"/>
</dbReference>
<dbReference type="SUPFAM" id="SSF50475">
    <property type="entry name" value="FMN-binding split barrel"/>
    <property type="match status" value="1"/>
</dbReference>
<sequence length="163" mass="17826">MSQIDQKAFRSALGQFATGVTVITTVDAQGNKVGMTANSFSSVSLDPMLVLWSIARSSNSFNEFVNADRFAIHVLHANQQTLSNQFASSCDDRFYNVSHSDGLGGVPLLNDYSAVFQCQTEHQYDGGDHIIIVGRVVAFENREQPPLIFHAGRYADLDLPVAV</sequence>
<evidence type="ECO:0000256" key="2">
    <source>
        <dbReference type="ARBA" id="ARBA00023002"/>
    </source>
</evidence>
<dbReference type="InterPro" id="IPR002563">
    <property type="entry name" value="Flavin_Rdtase-like_dom"/>
</dbReference>